<dbReference type="InterPro" id="IPR017900">
    <property type="entry name" value="4Fe4S_Fe_S_CS"/>
</dbReference>
<dbReference type="Pfam" id="PF02906">
    <property type="entry name" value="Fe_hyd_lg_C"/>
    <property type="match status" value="1"/>
</dbReference>
<comment type="caution">
    <text evidence="7">The sequence shown here is derived from an EMBL/GenBank/DDBJ whole genome shotgun (WGS) entry which is preliminary data.</text>
</comment>
<dbReference type="PANTHER" id="PTHR43560">
    <property type="entry name" value="ION-TRANSLOCATING OXIDOREDUCTASE COMPLEX SUBUNIT B"/>
    <property type="match status" value="1"/>
</dbReference>
<dbReference type="Proteomes" id="UP000824041">
    <property type="component" value="Unassembled WGS sequence"/>
</dbReference>
<dbReference type="InterPro" id="IPR004108">
    <property type="entry name" value="Fe_hydrogenase_lsu_C"/>
</dbReference>
<keyword evidence="4" id="KW-0411">Iron-sulfur</keyword>
<dbReference type="SUPFAM" id="SSF54862">
    <property type="entry name" value="4Fe-4S ferredoxins"/>
    <property type="match status" value="1"/>
</dbReference>
<feature type="domain" description="4Fe-4S" evidence="6">
    <location>
        <begin position="362"/>
        <end position="421"/>
    </location>
</feature>
<evidence type="ECO:0000256" key="3">
    <source>
        <dbReference type="ARBA" id="ARBA00023004"/>
    </source>
</evidence>
<dbReference type="AlphaFoldDB" id="A0A9D2IT60"/>
<dbReference type="GO" id="GO:0051539">
    <property type="term" value="F:4 iron, 4 sulfur cluster binding"/>
    <property type="evidence" value="ECO:0007669"/>
    <property type="project" value="UniProtKB-KW"/>
</dbReference>
<dbReference type="GO" id="GO:0046872">
    <property type="term" value="F:metal ion binding"/>
    <property type="evidence" value="ECO:0007669"/>
    <property type="project" value="UniProtKB-KW"/>
</dbReference>
<feature type="domain" description="4Fe-4S ferredoxin-type" evidence="5">
    <location>
        <begin position="36"/>
        <end position="64"/>
    </location>
</feature>
<dbReference type="Gene3D" id="3.40.950.10">
    <property type="entry name" value="Fe-only Hydrogenase (Larger Subunit), Chain L, domain 3"/>
    <property type="match status" value="1"/>
</dbReference>
<dbReference type="InterPro" id="IPR017896">
    <property type="entry name" value="4Fe4S_Fe-S-bd"/>
</dbReference>
<keyword evidence="2" id="KW-0479">Metal-binding</keyword>
<sequence length="457" mass="50323">MYKFIRSVKLNEAACRGCFNCMKQCPTQAIRVHNGKAHIIDKFCIDCGRCVRYCPHHAKIPDYDSLDVLNNFKYTVALPAPSLYAQYNNLTSPDIVLNALLKLGFDDVFEVSAAAELVSEASRNYIKEHQDEAPFISTACPSIVRLVRVKFPALIPRLLPLKPPVEIAAEIARKRAVEKTGLDPSDIGIIFISPCPSKVSYAKAPLGIKKSDIDNVVAIKEVYPLLLPHMKQAEDIPLLSQSGRIGIGWGNRGGESAGIITDNYLAADGIVNVLRVLEGLEDEKIHGLKFVELNACSGGCVGGVLTVENPYVAESKTKKITRYLPVSQSHLESYPDLDLMWNGRIEYEPVFRLGSTFKESLHMMKTVESLTKELPGLDCGSCGAPTCQALAEDIVRGEASVTDCTYVFRDTINHLSGEIGNLAKTLQQQDSANHASPEVKNYIEQLMEELTELNKLV</sequence>
<dbReference type="PROSITE" id="PS51379">
    <property type="entry name" value="4FE4S_FER_2"/>
    <property type="match status" value="2"/>
</dbReference>
<dbReference type="PROSITE" id="PS00198">
    <property type="entry name" value="4FE4S_FER_1"/>
    <property type="match status" value="1"/>
</dbReference>
<evidence type="ECO:0000259" key="5">
    <source>
        <dbReference type="PROSITE" id="PS51379"/>
    </source>
</evidence>
<dbReference type="PROSITE" id="PS51656">
    <property type="entry name" value="4FE4S"/>
    <property type="match status" value="1"/>
</dbReference>
<evidence type="ECO:0000256" key="1">
    <source>
        <dbReference type="ARBA" id="ARBA00022485"/>
    </source>
</evidence>
<dbReference type="PANTHER" id="PTHR43560:SF1">
    <property type="entry name" value="ION-TRANSLOCATING OXIDOREDUCTASE COMPLEX SUBUNIT B"/>
    <property type="match status" value="1"/>
</dbReference>
<dbReference type="Pfam" id="PF13237">
    <property type="entry name" value="Fer4_10"/>
    <property type="match status" value="1"/>
</dbReference>
<dbReference type="EMBL" id="DXBU01000077">
    <property type="protein sequence ID" value="HIZ22244.1"/>
    <property type="molecule type" value="Genomic_DNA"/>
</dbReference>
<evidence type="ECO:0000256" key="2">
    <source>
        <dbReference type="ARBA" id="ARBA00022723"/>
    </source>
</evidence>
<dbReference type="InterPro" id="IPR007202">
    <property type="entry name" value="4Fe-4S_dom"/>
</dbReference>
<dbReference type="InterPro" id="IPR050395">
    <property type="entry name" value="4Fe4S_Ferredoxin_RnfB"/>
</dbReference>
<gene>
    <name evidence="7" type="ORF">IAA21_05530</name>
</gene>
<proteinExistence type="predicted"/>
<dbReference type="SUPFAM" id="SSF53920">
    <property type="entry name" value="Fe-only hydrogenase"/>
    <property type="match status" value="1"/>
</dbReference>
<accession>A0A9D2IT60</accession>
<keyword evidence="1" id="KW-0004">4Fe-4S</keyword>
<dbReference type="Gene3D" id="1.10.15.40">
    <property type="entry name" value="Electron transport complex subunit B, putative Fe-S cluster"/>
    <property type="match status" value="1"/>
</dbReference>
<name>A0A9D2IT60_9FIRM</name>
<dbReference type="Pfam" id="PF04060">
    <property type="entry name" value="FeS"/>
    <property type="match status" value="1"/>
</dbReference>
<protein>
    <submittedName>
        <fullName evidence="7">4Fe-4S dicluster domain-containing protein</fullName>
    </submittedName>
</protein>
<evidence type="ECO:0000259" key="6">
    <source>
        <dbReference type="PROSITE" id="PS51656"/>
    </source>
</evidence>
<dbReference type="InterPro" id="IPR009016">
    <property type="entry name" value="Fe_hydrogenase"/>
</dbReference>
<dbReference type="Gene3D" id="3.40.50.1780">
    <property type="match status" value="1"/>
</dbReference>
<evidence type="ECO:0000256" key="4">
    <source>
        <dbReference type="ARBA" id="ARBA00023014"/>
    </source>
</evidence>
<organism evidence="7 8">
    <name type="scientific">Candidatus Blautia faecigallinarum</name>
    <dbReference type="NCBI Taxonomy" id="2838488"/>
    <lineage>
        <taxon>Bacteria</taxon>
        <taxon>Bacillati</taxon>
        <taxon>Bacillota</taxon>
        <taxon>Clostridia</taxon>
        <taxon>Lachnospirales</taxon>
        <taxon>Lachnospiraceae</taxon>
        <taxon>Blautia</taxon>
    </lineage>
</organism>
<dbReference type="Gene3D" id="3.30.70.20">
    <property type="match status" value="1"/>
</dbReference>
<feature type="domain" description="4Fe-4S ferredoxin-type" evidence="5">
    <location>
        <begin position="6"/>
        <end position="35"/>
    </location>
</feature>
<reference evidence="7" key="2">
    <citation type="submission" date="2021-04" db="EMBL/GenBank/DDBJ databases">
        <authorList>
            <person name="Gilroy R."/>
        </authorList>
    </citation>
    <scope>NUCLEOTIDE SEQUENCE</scope>
    <source>
        <strain evidence="7">14324</strain>
    </source>
</reference>
<evidence type="ECO:0000313" key="7">
    <source>
        <dbReference type="EMBL" id="HIZ22244.1"/>
    </source>
</evidence>
<evidence type="ECO:0000313" key="8">
    <source>
        <dbReference type="Proteomes" id="UP000824041"/>
    </source>
</evidence>
<reference evidence="7" key="1">
    <citation type="journal article" date="2021" name="PeerJ">
        <title>Extensive microbial diversity within the chicken gut microbiome revealed by metagenomics and culture.</title>
        <authorList>
            <person name="Gilroy R."/>
            <person name="Ravi A."/>
            <person name="Getino M."/>
            <person name="Pursley I."/>
            <person name="Horton D.L."/>
            <person name="Alikhan N.F."/>
            <person name="Baker D."/>
            <person name="Gharbi K."/>
            <person name="Hall N."/>
            <person name="Watson M."/>
            <person name="Adriaenssens E.M."/>
            <person name="Foster-Nyarko E."/>
            <person name="Jarju S."/>
            <person name="Secka A."/>
            <person name="Antonio M."/>
            <person name="Oren A."/>
            <person name="Chaudhuri R.R."/>
            <person name="La Ragione R."/>
            <person name="Hildebrand F."/>
            <person name="Pallen M.J."/>
        </authorList>
    </citation>
    <scope>NUCLEOTIDE SEQUENCE</scope>
    <source>
        <strain evidence="7">14324</strain>
    </source>
</reference>
<keyword evidence="3" id="KW-0408">Iron</keyword>